<feature type="compositionally biased region" description="Low complexity" evidence="1">
    <location>
        <begin position="753"/>
        <end position="768"/>
    </location>
</feature>
<feature type="compositionally biased region" description="Low complexity" evidence="1">
    <location>
        <begin position="558"/>
        <end position="574"/>
    </location>
</feature>
<feature type="region of interest" description="Disordered" evidence="1">
    <location>
        <begin position="735"/>
        <end position="804"/>
    </location>
</feature>
<feature type="region of interest" description="Disordered" evidence="1">
    <location>
        <begin position="331"/>
        <end position="356"/>
    </location>
</feature>
<dbReference type="EMBL" id="ASGP02000001">
    <property type="protein sequence ID" value="KAH9526591.1"/>
    <property type="molecule type" value="Genomic_DNA"/>
</dbReference>
<organism evidence="2 3">
    <name type="scientific">Dermatophagoides farinae</name>
    <name type="common">American house dust mite</name>
    <dbReference type="NCBI Taxonomy" id="6954"/>
    <lineage>
        <taxon>Eukaryota</taxon>
        <taxon>Metazoa</taxon>
        <taxon>Ecdysozoa</taxon>
        <taxon>Arthropoda</taxon>
        <taxon>Chelicerata</taxon>
        <taxon>Arachnida</taxon>
        <taxon>Acari</taxon>
        <taxon>Acariformes</taxon>
        <taxon>Sarcoptiformes</taxon>
        <taxon>Astigmata</taxon>
        <taxon>Psoroptidia</taxon>
        <taxon>Analgoidea</taxon>
        <taxon>Pyroglyphidae</taxon>
        <taxon>Dermatophagoidinae</taxon>
        <taxon>Dermatophagoides</taxon>
    </lineage>
</organism>
<feature type="region of interest" description="Disordered" evidence="1">
    <location>
        <begin position="1"/>
        <end position="25"/>
    </location>
</feature>
<evidence type="ECO:0000313" key="2">
    <source>
        <dbReference type="EMBL" id="KAH9526591.1"/>
    </source>
</evidence>
<dbReference type="AlphaFoldDB" id="A0A922I7V4"/>
<protein>
    <submittedName>
        <fullName evidence="2">Uncharacterized protein</fullName>
    </submittedName>
</protein>
<feature type="region of interest" description="Disordered" evidence="1">
    <location>
        <begin position="501"/>
        <end position="522"/>
    </location>
</feature>
<feature type="region of interest" description="Disordered" evidence="1">
    <location>
        <begin position="383"/>
        <end position="422"/>
    </location>
</feature>
<feature type="region of interest" description="Disordered" evidence="1">
    <location>
        <begin position="886"/>
        <end position="914"/>
    </location>
</feature>
<feature type="compositionally biased region" description="Low complexity" evidence="1">
    <location>
        <begin position="784"/>
        <end position="797"/>
    </location>
</feature>
<feature type="region of interest" description="Disordered" evidence="1">
    <location>
        <begin position="558"/>
        <end position="577"/>
    </location>
</feature>
<evidence type="ECO:0000313" key="3">
    <source>
        <dbReference type="Proteomes" id="UP000790347"/>
    </source>
</evidence>
<accession>A0A922I7V4</accession>
<comment type="caution">
    <text evidence="2">The sequence shown here is derived from an EMBL/GenBank/DDBJ whole genome shotgun (WGS) entry which is preliminary data.</text>
</comment>
<feature type="region of interest" description="Disordered" evidence="1">
    <location>
        <begin position="987"/>
        <end position="1006"/>
    </location>
</feature>
<feature type="compositionally biased region" description="Low complexity" evidence="1">
    <location>
        <begin position="406"/>
        <end position="417"/>
    </location>
</feature>
<name>A0A922I7V4_DERFA</name>
<feature type="compositionally biased region" description="Low complexity" evidence="1">
    <location>
        <begin position="387"/>
        <end position="399"/>
    </location>
</feature>
<reference evidence="2" key="1">
    <citation type="submission" date="2013-05" db="EMBL/GenBank/DDBJ databases">
        <authorList>
            <person name="Yim A.K.Y."/>
            <person name="Chan T.F."/>
            <person name="Ji K.M."/>
            <person name="Liu X.Y."/>
            <person name="Zhou J.W."/>
            <person name="Li R.Q."/>
            <person name="Yang K.Y."/>
            <person name="Li J."/>
            <person name="Li M."/>
            <person name="Law P.T.W."/>
            <person name="Wu Y.L."/>
            <person name="Cai Z.L."/>
            <person name="Qin H."/>
            <person name="Bao Y."/>
            <person name="Leung R.K.K."/>
            <person name="Ng P.K.S."/>
            <person name="Zou J."/>
            <person name="Zhong X.J."/>
            <person name="Ran P.X."/>
            <person name="Zhong N.S."/>
            <person name="Liu Z.G."/>
            <person name="Tsui S.K.W."/>
        </authorList>
    </citation>
    <scope>NUCLEOTIDE SEQUENCE</scope>
    <source>
        <strain evidence="2">Derf</strain>
        <tissue evidence="2">Whole organism</tissue>
    </source>
</reference>
<feature type="compositionally biased region" description="Polar residues" evidence="1">
    <location>
        <begin position="894"/>
        <end position="905"/>
    </location>
</feature>
<keyword evidence="3" id="KW-1185">Reference proteome</keyword>
<reference evidence="2" key="2">
    <citation type="journal article" date="2022" name="Res Sq">
        <title>Comparative Genomics Reveals Insights into the Divergent Evolution of Astigmatic Mites and Household Pest Adaptations.</title>
        <authorList>
            <person name="Xiong Q."/>
            <person name="Wan A.T.-Y."/>
            <person name="Liu X.-Y."/>
            <person name="Fung C.S.-H."/>
            <person name="Xiao X."/>
            <person name="Malainual N."/>
            <person name="Hou J."/>
            <person name="Wang L."/>
            <person name="Wang M."/>
            <person name="Yang K."/>
            <person name="Cui Y."/>
            <person name="Leung E."/>
            <person name="Nong W."/>
            <person name="Shin S.-K."/>
            <person name="Au S."/>
            <person name="Jeong K.Y."/>
            <person name="Chew F.T."/>
            <person name="Hui J."/>
            <person name="Leung T.F."/>
            <person name="Tungtrongchitr A."/>
            <person name="Zhong N."/>
            <person name="Liu Z."/>
            <person name="Tsui S."/>
        </authorList>
    </citation>
    <scope>NUCLEOTIDE SEQUENCE</scope>
    <source>
        <strain evidence="2">Derf</strain>
        <tissue evidence="2">Whole organism</tissue>
    </source>
</reference>
<sequence>MFNRSNNFDLKHNSHSHNNNENNHQLKEDSNRFIGSLSDTKIQQNQHDTINVQNGHEYFHNNDNVDDDDNNIVQEINIEKLSKITNHIISQQHCSSPLSTTTVALNSISISSPSPTLYYSRDHHQHYKQHTDNCNHYHDDNDHRLKISHQSNQNGFDFFSTRQYSINAAAIADNHGFLNKSCKIADNIIQTLPLTNDSMIINGGHNNHHVTINNTPSFSSSSSTSTINGNHRYGRNIIDNNNYNYNDNNENDSTLSSQLMTKTFKVQNLDADGCDKKFKLSSPLLCNNRLQINSSATSSVSIFGLNHHHHHHSPPNVNSHQTTNTTNTVVVTHNHCSTPPPLSSSSISSSSLSSQHITPTTTTTISVNVNTQLQELQRYHESITKTQQQQQQQRFQSSSNHHHHSPLGYPSSSSSCSNRTNETIYDTSSSSYHVYGQQQQQQLLQQKLYNSQSLVNVQQQQQLEESNQNLASFQQPIINTQIQRRRRLTKEFESLRDLSIQPPSSTIIDGGDAGNDNTHHHHQNKLYHCRNSPINSATIGNHHHRNTFVYPNPHHFNSSSSSSLLRSNSSLSLSHHQKNKGHHLLQPSNILHSGQNFLPTHLSSTNLSLMPSSTTTNTSSSTNGFAAGSVVGGLATIDRRLTIGNRNVIGAPAPLSSSTVNVMNSSSTITTSANTTNSSSSSSPLSSTSSGLLHAYSYQQAKVAQHIVHHNSSDNDYNQCNVATPLPQIKRTPLALGNSSVSAPTTPQKVLLSRSNSSNPTVSPPSSTLHPVPIQLYPITNSHNNNNNLPPQQQQQPSIFGHSQHYSPVLSNVSLNQRHASNSSSMNISRSSNSLIQTSGHNAAAGNVAGNQHVPDHHIYHPYGTVVVPPNVNVNVASHNQQNTVVNHQQQQQKTPTKYTKSNGGLTVITPPCSMMMTTSTSTTITTTTTSSSSSSSFSRYSQRFPIVSSMITSTTMTTATTTTSATSMLQYPSQQQPQQSIYSSNNLHQQQRKVATTNNTTTPSQPLINSLSRSFFANSTNLFESKKNKFFGSVSSIDLQTFDTLTT</sequence>
<feature type="compositionally biased region" description="Polar residues" evidence="1">
    <location>
        <begin position="737"/>
        <end position="748"/>
    </location>
</feature>
<gene>
    <name evidence="2" type="ORF">DERF_000664</name>
</gene>
<evidence type="ECO:0000256" key="1">
    <source>
        <dbReference type="SAM" id="MobiDB-lite"/>
    </source>
</evidence>
<proteinExistence type="predicted"/>
<dbReference type="Proteomes" id="UP000790347">
    <property type="component" value="Unassembled WGS sequence"/>
</dbReference>